<dbReference type="PANTHER" id="PTHR15140:SF37">
    <property type="entry name" value="UBIQUITIN-LIKE DOMAIN-CONTAINING PROTEIN"/>
    <property type="match status" value="1"/>
</dbReference>
<dbReference type="EMBL" id="JACGWL010000558">
    <property type="protein sequence ID" value="KAK4383495.1"/>
    <property type="molecule type" value="Genomic_DNA"/>
</dbReference>
<gene>
    <name evidence="1" type="ORF">Sango_2769500</name>
</gene>
<dbReference type="Gene3D" id="3.80.10.10">
    <property type="entry name" value="Ribonuclease Inhibitor"/>
    <property type="match status" value="1"/>
</dbReference>
<accession>A0AAE1T8L8</accession>
<dbReference type="InterPro" id="IPR001611">
    <property type="entry name" value="Leu-rich_rpt"/>
</dbReference>
<dbReference type="Pfam" id="PF00560">
    <property type="entry name" value="LRR_1"/>
    <property type="match status" value="1"/>
</dbReference>
<evidence type="ECO:0000313" key="2">
    <source>
        <dbReference type="Proteomes" id="UP001289374"/>
    </source>
</evidence>
<reference evidence="1" key="2">
    <citation type="journal article" date="2024" name="Plant">
        <title>Genomic evolution and insights into agronomic trait innovations of Sesamum species.</title>
        <authorList>
            <person name="Miao H."/>
            <person name="Wang L."/>
            <person name="Qu L."/>
            <person name="Liu H."/>
            <person name="Sun Y."/>
            <person name="Le M."/>
            <person name="Wang Q."/>
            <person name="Wei S."/>
            <person name="Zheng Y."/>
            <person name="Lin W."/>
            <person name="Duan Y."/>
            <person name="Cao H."/>
            <person name="Xiong S."/>
            <person name="Wang X."/>
            <person name="Wei L."/>
            <person name="Li C."/>
            <person name="Ma Q."/>
            <person name="Ju M."/>
            <person name="Zhao R."/>
            <person name="Li G."/>
            <person name="Mu C."/>
            <person name="Tian Q."/>
            <person name="Mei H."/>
            <person name="Zhang T."/>
            <person name="Gao T."/>
            <person name="Zhang H."/>
        </authorList>
    </citation>
    <scope>NUCLEOTIDE SEQUENCE</scope>
    <source>
        <strain evidence="1">K16</strain>
    </source>
</reference>
<sequence>MVILRVQQFRLPTKLDTLKCEFISKDDGVGKHLPLKLALPLNLRKLTLQGCTISWENMSVIGSLPNLEVLKLRNFEFEGSVWEPNEGEFTKLKYLLIHISSLEQWHADYTHFPQLQHLCLSFCSMLEAIPPEFGDIASLETIELYTCSSSVVDSAMLIQEDQQNLGNEGFRVRVTSYSDYFHSKFHTSLRKVNCFKYLLIHEIQFRSYQWLLANLILAAGTEGKINAYTFAVKLGCPTISGSKEKSLLVHLIDSRPLI</sequence>
<dbReference type="SUPFAM" id="SSF52047">
    <property type="entry name" value="RNI-like"/>
    <property type="match status" value="1"/>
</dbReference>
<reference evidence="1" key="1">
    <citation type="submission" date="2020-06" db="EMBL/GenBank/DDBJ databases">
        <authorList>
            <person name="Li T."/>
            <person name="Hu X."/>
            <person name="Zhang T."/>
            <person name="Song X."/>
            <person name="Zhang H."/>
            <person name="Dai N."/>
            <person name="Sheng W."/>
            <person name="Hou X."/>
            <person name="Wei L."/>
        </authorList>
    </citation>
    <scope>NUCLEOTIDE SEQUENCE</scope>
    <source>
        <strain evidence="1">K16</strain>
        <tissue evidence="1">Leaf</tissue>
    </source>
</reference>
<comment type="caution">
    <text evidence="1">The sequence shown here is derived from an EMBL/GenBank/DDBJ whole genome shotgun (WGS) entry which is preliminary data.</text>
</comment>
<proteinExistence type="predicted"/>
<keyword evidence="2" id="KW-1185">Reference proteome</keyword>
<protein>
    <submittedName>
        <fullName evidence="1">Uncharacterized protein</fullName>
    </submittedName>
</protein>
<organism evidence="1 2">
    <name type="scientific">Sesamum angolense</name>
    <dbReference type="NCBI Taxonomy" id="2727404"/>
    <lineage>
        <taxon>Eukaryota</taxon>
        <taxon>Viridiplantae</taxon>
        <taxon>Streptophyta</taxon>
        <taxon>Embryophyta</taxon>
        <taxon>Tracheophyta</taxon>
        <taxon>Spermatophyta</taxon>
        <taxon>Magnoliopsida</taxon>
        <taxon>eudicotyledons</taxon>
        <taxon>Gunneridae</taxon>
        <taxon>Pentapetalae</taxon>
        <taxon>asterids</taxon>
        <taxon>lamiids</taxon>
        <taxon>Lamiales</taxon>
        <taxon>Pedaliaceae</taxon>
        <taxon>Sesamum</taxon>
    </lineage>
</organism>
<dbReference type="PANTHER" id="PTHR15140">
    <property type="entry name" value="TUBULIN-SPECIFIC CHAPERONE E"/>
    <property type="match status" value="1"/>
</dbReference>
<evidence type="ECO:0000313" key="1">
    <source>
        <dbReference type="EMBL" id="KAK4383495.1"/>
    </source>
</evidence>
<dbReference type="Proteomes" id="UP001289374">
    <property type="component" value="Unassembled WGS sequence"/>
</dbReference>
<dbReference type="InterPro" id="IPR032675">
    <property type="entry name" value="LRR_dom_sf"/>
</dbReference>
<dbReference type="AlphaFoldDB" id="A0AAE1T8L8"/>
<name>A0AAE1T8L8_9LAMI</name>